<feature type="chain" id="PRO_5016621530" description="Yeast cell wall synthesis Kre9/Knh1-like N-terminal domain-containing protein" evidence="2">
    <location>
        <begin position="19"/>
        <end position="226"/>
    </location>
</feature>
<proteinExistence type="predicted"/>
<dbReference type="InterPro" id="IPR052982">
    <property type="entry name" value="SRP1/TIP1-like"/>
</dbReference>
<evidence type="ECO:0000259" key="3">
    <source>
        <dbReference type="Pfam" id="PF10342"/>
    </source>
</evidence>
<dbReference type="AlphaFoldDB" id="A0A367K9T4"/>
<evidence type="ECO:0000256" key="2">
    <source>
        <dbReference type="SAM" id="SignalP"/>
    </source>
</evidence>
<evidence type="ECO:0000313" key="4">
    <source>
        <dbReference type="EMBL" id="RCH98889.1"/>
    </source>
</evidence>
<feature type="signal peptide" evidence="2">
    <location>
        <begin position="1"/>
        <end position="18"/>
    </location>
</feature>
<name>A0A367K9T4_RHIAZ</name>
<dbReference type="OrthoDB" id="2260257at2759"/>
<evidence type="ECO:0000313" key="5">
    <source>
        <dbReference type="Proteomes" id="UP000252139"/>
    </source>
</evidence>
<protein>
    <recommendedName>
        <fullName evidence="3">Yeast cell wall synthesis Kre9/Knh1-like N-terminal domain-containing protein</fullName>
    </recommendedName>
</protein>
<organism evidence="4 5">
    <name type="scientific">Rhizopus azygosporus</name>
    <name type="common">Rhizopus microsporus var. azygosporus</name>
    <dbReference type="NCBI Taxonomy" id="86630"/>
    <lineage>
        <taxon>Eukaryota</taxon>
        <taxon>Fungi</taxon>
        <taxon>Fungi incertae sedis</taxon>
        <taxon>Mucoromycota</taxon>
        <taxon>Mucoromycotina</taxon>
        <taxon>Mucoromycetes</taxon>
        <taxon>Mucorales</taxon>
        <taxon>Mucorineae</taxon>
        <taxon>Rhizopodaceae</taxon>
        <taxon>Rhizopus</taxon>
    </lineage>
</organism>
<feature type="domain" description="Yeast cell wall synthesis Kre9/Knh1-like N-terminal" evidence="3">
    <location>
        <begin position="27"/>
        <end position="114"/>
    </location>
</feature>
<dbReference type="PANTHER" id="PTHR40633">
    <property type="entry name" value="MATRIX PROTEIN, PUTATIVE (AFU_ORTHOLOGUE AFUA_8G05410)-RELATED"/>
    <property type="match status" value="1"/>
</dbReference>
<reference evidence="4 5" key="1">
    <citation type="journal article" date="2018" name="G3 (Bethesda)">
        <title>Phylogenetic and Phylogenomic Definition of Rhizopus Species.</title>
        <authorList>
            <person name="Gryganskyi A.P."/>
            <person name="Golan J."/>
            <person name="Dolatabadi S."/>
            <person name="Mondo S."/>
            <person name="Robb S."/>
            <person name="Idnurm A."/>
            <person name="Muszewska A."/>
            <person name="Steczkiewicz K."/>
            <person name="Masonjones S."/>
            <person name="Liao H.L."/>
            <person name="Gajdeczka M.T."/>
            <person name="Anike F."/>
            <person name="Vuek A."/>
            <person name="Anishchenko I.M."/>
            <person name="Voigt K."/>
            <person name="de Hoog G.S."/>
            <person name="Smith M.E."/>
            <person name="Heitman J."/>
            <person name="Vilgalys R."/>
            <person name="Stajich J.E."/>
        </authorList>
    </citation>
    <scope>NUCLEOTIDE SEQUENCE [LARGE SCALE GENOMIC DNA]</scope>
    <source>
        <strain evidence="4 5">CBS 357.93</strain>
    </source>
</reference>
<evidence type="ECO:0000256" key="1">
    <source>
        <dbReference type="ARBA" id="ARBA00022729"/>
    </source>
</evidence>
<dbReference type="EMBL" id="PJQL01000163">
    <property type="protein sequence ID" value="RCH98889.1"/>
    <property type="molecule type" value="Genomic_DNA"/>
</dbReference>
<keyword evidence="1 2" id="KW-0732">Signal</keyword>
<dbReference type="PANTHER" id="PTHR40633:SF1">
    <property type="entry name" value="GPI ANCHORED SERINE-THREONINE RICH PROTEIN (AFU_ORTHOLOGUE AFUA_1G03630)"/>
    <property type="match status" value="1"/>
</dbReference>
<comment type="caution">
    <text evidence="4">The sequence shown here is derived from an EMBL/GenBank/DDBJ whole genome shotgun (WGS) entry which is preliminary data.</text>
</comment>
<gene>
    <name evidence="4" type="ORF">CU097_015127</name>
</gene>
<keyword evidence="5" id="KW-1185">Reference proteome</keyword>
<sequence>MKFSVAAILALAVSAVSAQTNIVSITSPLTGTVYTAGKPAIISWINPQVSSISRIVLAQGESTNLQPVSTIAENVDASSGSYTWNVPSDITPGSNYALELGTSPNISYTGMFTIQAGDGSSASSASASSSAASNTIANGAASASVASSASSASASVTSVAASATSAAASASQSAASSASSAVASVASSASSSAAAAATSAQSAGFKMSASKAIAGAAAAIVAAVVM</sequence>
<dbReference type="STRING" id="86630.A0A367K9T4"/>
<dbReference type="InterPro" id="IPR018466">
    <property type="entry name" value="Kre9/Knh1-like_N"/>
</dbReference>
<accession>A0A367K9T4</accession>
<dbReference type="Proteomes" id="UP000252139">
    <property type="component" value="Unassembled WGS sequence"/>
</dbReference>
<dbReference type="Pfam" id="PF10342">
    <property type="entry name" value="Kre9_KNH"/>
    <property type="match status" value="1"/>
</dbReference>